<name>A0A844TA32_9BRAD</name>
<protein>
    <submittedName>
        <fullName evidence="4">GNAT family N-acetyltransferase</fullName>
    </submittedName>
</protein>
<dbReference type="InterPro" id="IPR000182">
    <property type="entry name" value="GNAT_dom"/>
</dbReference>
<comment type="caution">
    <text evidence="4">The sequence shown here is derived from an EMBL/GenBank/DDBJ whole genome shotgun (WGS) entry which is preliminary data.</text>
</comment>
<dbReference type="InterPro" id="IPR016181">
    <property type="entry name" value="Acyl_CoA_acyltransferase"/>
</dbReference>
<gene>
    <name evidence="4" type="ORF">GPL20_18960</name>
</gene>
<evidence type="ECO:0000313" key="5">
    <source>
        <dbReference type="Proteomes" id="UP000449969"/>
    </source>
</evidence>
<evidence type="ECO:0000259" key="3">
    <source>
        <dbReference type="PROSITE" id="PS51186"/>
    </source>
</evidence>
<dbReference type="SUPFAM" id="SSF55729">
    <property type="entry name" value="Acyl-CoA N-acyltransferases (Nat)"/>
    <property type="match status" value="1"/>
</dbReference>
<evidence type="ECO:0000256" key="2">
    <source>
        <dbReference type="ARBA" id="ARBA00023315"/>
    </source>
</evidence>
<evidence type="ECO:0000256" key="1">
    <source>
        <dbReference type="ARBA" id="ARBA00022679"/>
    </source>
</evidence>
<proteinExistence type="predicted"/>
<dbReference type="PROSITE" id="PS51186">
    <property type="entry name" value="GNAT"/>
    <property type="match status" value="1"/>
</dbReference>
<dbReference type="PANTHER" id="PTHR43072">
    <property type="entry name" value="N-ACETYLTRANSFERASE"/>
    <property type="match status" value="1"/>
</dbReference>
<dbReference type="EMBL" id="WQNE01000015">
    <property type="protein sequence ID" value="MVT75086.1"/>
    <property type="molecule type" value="Genomic_DNA"/>
</dbReference>
<sequence>MCPTASYTRRDRLRDGTPVLIRALRPEDEAAMLAALEQTSMRSLQRRFFTPKRHFSERERTFFMEVDFKAHVALVACVEDAGRSVIVGGGRYIVSEPGCAELAFVVIDSWQGRGIGAMLAHDLVALAREAGLNELIADVLAENTAMRRVFDKLGFKPAARHDPETVHLRLVLS</sequence>
<dbReference type="Pfam" id="PF13302">
    <property type="entry name" value="Acetyltransf_3"/>
    <property type="match status" value="1"/>
</dbReference>
<keyword evidence="2" id="KW-0012">Acyltransferase</keyword>
<organism evidence="4 5">
    <name type="scientific">Bradyrhizobium cajani</name>
    <dbReference type="NCBI Taxonomy" id="1928661"/>
    <lineage>
        <taxon>Bacteria</taxon>
        <taxon>Pseudomonadati</taxon>
        <taxon>Pseudomonadota</taxon>
        <taxon>Alphaproteobacteria</taxon>
        <taxon>Hyphomicrobiales</taxon>
        <taxon>Nitrobacteraceae</taxon>
        <taxon>Bradyrhizobium</taxon>
    </lineage>
</organism>
<dbReference type="Proteomes" id="UP000449969">
    <property type="component" value="Unassembled WGS sequence"/>
</dbReference>
<dbReference type="CDD" id="cd04301">
    <property type="entry name" value="NAT_SF"/>
    <property type="match status" value="1"/>
</dbReference>
<keyword evidence="5" id="KW-1185">Reference proteome</keyword>
<dbReference type="GO" id="GO:0016747">
    <property type="term" value="F:acyltransferase activity, transferring groups other than amino-acyl groups"/>
    <property type="evidence" value="ECO:0007669"/>
    <property type="project" value="InterPro"/>
</dbReference>
<feature type="domain" description="N-acetyltransferase" evidence="3">
    <location>
        <begin position="19"/>
        <end position="173"/>
    </location>
</feature>
<dbReference type="PANTHER" id="PTHR43072:SF23">
    <property type="entry name" value="UPF0039 PROTEIN C11D3.02C"/>
    <property type="match status" value="1"/>
</dbReference>
<dbReference type="Gene3D" id="3.40.630.30">
    <property type="match status" value="1"/>
</dbReference>
<reference evidence="4 5" key="1">
    <citation type="submission" date="2019-12" db="EMBL/GenBank/DDBJ databases">
        <title>Draft genome sequences Bradyrhizobium cajani AMBPC1010, Bradyrhizobium pachyrhizi AMBPC1040 and Bradyrhizobium yuanmingense ALSPC3051, three plant growth promoting strains isolated from nodules of Cajanus cajan L. in Dominican Republic.</title>
        <authorList>
            <person name="Flores-Felix J.D."/>
            <person name="Araujo J."/>
            <person name="Diaz-Alcantara C."/>
            <person name="Gonzalez-Andres F."/>
            <person name="Velazquez E."/>
        </authorList>
    </citation>
    <scope>NUCLEOTIDE SEQUENCE [LARGE SCALE GENOMIC DNA]</scope>
    <source>
        <strain evidence="4 5">1010</strain>
    </source>
</reference>
<evidence type="ECO:0000313" key="4">
    <source>
        <dbReference type="EMBL" id="MVT75086.1"/>
    </source>
</evidence>
<keyword evidence="1 4" id="KW-0808">Transferase</keyword>
<dbReference type="RefSeq" id="WP_157331027.1">
    <property type="nucleotide sequence ID" value="NZ_JANADL010000008.1"/>
</dbReference>
<dbReference type="AlphaFoldDB" id="A0A844TA32"/>
<dbReference type="OrthoDB" id="9807426at2"/>
<accession>A0A844TA32</accession>